<dbReference type="InterPro" id="IPR048574">
    <property type="entry name" value="RUBY_RBDX"/>
</dbReference>
<dbReference type="Proteomes" id="UP000249169">
    <property type="component" value="Unassembled WGS sequence"/>
</dbReference>
<keyword evidence="3" id="KW-1185">Reference proteome</keyword>
<dbReference type="Pfam" id="PF21349">
    <property type="entry name" value="RUBY_RBDX"/>
    <property type="match status" value="1"/>
</dbReference>
<proteinExistence type="predicted"/>
<dbReference type="EMBL" id="QHKO01000005">
    <property type="protein sequence ID" value="RAL21747.1"/>
    <property type="molecule type" value="Genomic_DNA"/>
</dbReference>
<reference evidence="2 3" key="1">
    <citation type="submission" date="2018-05" db="EMBL/GenBank/DDBJ databases">
        <title>Lujinxingia marina gen. nov. sp. nov., a new facultative anaerobic member of the class Deltaproteobacteria, and proposal of Lujinxingaceae fam. nov.</title>
        <authorList>
            <person name="Li C.-M."/>
        </authorList>
    </citation>
    <scope>NUCLEOTIDE SEQUENCE [LARGE SCALE GENOMIC DNA]</scope>
    <source>
        <strain evidence="2 3">B210</strain>
    </source>
</reference>
<dbReference type="SUPFAM" id="SSF57802">
    <property type="entry name" value="Rubredoxin-like"/>
    <property type="match status" value="1"/>
</dbReference>
<dbReference type="Gene3D" id="2.20.28.10">
    <property type="match status" value="1"/>
</dbReference>
<comment type="caution">
    <text evidence="2">The sequence shown here is derived from an EMBL/GenBank/DDBJ whole genome shotgun (WGS) entry which is preliminary data.</text>
</comment>
<organism evidence="2 3">
    <name type="scientific">Lujinxingia litoralis</name>
    <dbReference type="NCBI Taxonomy" id="2211119"/>
    <lineage>
        <taxon>Bacteria</taxon>
        <taxon>Deltaproteobacteria</taxon>
        <taxon>Bradymonadales</taxon>
        <taxon>Lujinxingiaceae</taxon>
        <taxon>Lujinxingia</taxon>
    </lineage>
</organism>
<protein>
    <recommendedName>
        <fullName evidence="1">Rubrerythrin rubredoxin-like domain-containing protein</fullName>
    </recommendedName>
</protein>
<evidence type="ECO:0000259" key="1">
    <source>
        <dbReference type="Pfam" id="PF21349"/>
    </source>
</evidence>
<evidence type="ECO:0000313" key="3">
    <source>
        <dbReference type="Proteomes" id="UP000249169"/>
    </source>
</evidence>
<evidence type="ECO:0000313" key="2">
    <source>
        <dbReference type="EMBL" id="RAL21747.1"/>
    </source>
</evidence>
<sequence>MIDPLLTFKGDAVTTYKPFMQALIWTCKNCAFVYEGGQPKQNCPMCESYKTSFIDLPQHLEAQVREAHPELPFNHADCRATRKKLMEEHGVLKSYRVAGRQLPTVSGGNISPAKSF</sequence>
<dbReference type="AlphaFoldDB" id="A0A328C6C0"/>
<feature type="domain" description="Rubrerythrin rubredoxin-like" evidence="1">
    <location>
        <begin position="25"/>
        <end position="53"/>
    </location>
</feature>
<gene>
    <name evidence="2" type="ORF">DL240_12920</name>
</gene>
<accession>A0A328C6C0</accession>
<name>A0A328C6C0_9DELT</name>